<keyword evidence="1" id="KW-0547">Nucleotide-binding</keyword>
<dbReference type="PROSITE" id="PS00108">
    <property type="entry name" value="PROTEIN_KINASE_ST"/>
    <property type="match status" value="1"/>
</dbReference>
<dbReference type="Proteomes" id="UP001141552">
    <property type="component" value="Unassembled WGS sequence"/>
</dbReference>
<evidence type="ECO:0000313" key="5">
    <source>
        <dbReference type="Proteomes" id="UP001141552"/>
    </source>
</evidence>
<evidence type="ECO:0000256" key="2">
    <source>
        <dbReference type="ARBA" id="ARBA00022840"/>
    </source>
</evidence>
<dbReference type="SMART" id="SM00220">
    <property type="entry name" value="S_TKc"/>
    <property type="match status" value="1"/>
</dbReference>
<dbReference type="PANTHER" id="PTHR27001">
    <property type="entry name" value="OS01G0253100 PROTEIN"/>
    <property type="match status" value="1"/>
</dbReference>
<dbReference type="InterPro" id="IPR011009">
    <property type="entry name" value="Kinase-like_dom_sf"/>
</dbReference>
<evidence type="ECO:0000256" key="1">
    <source>
        <dbReference type="ARBA" id="ARBA00022741"/>
    </source>
</evidence>
<name>A0A9Q0J4G6_9ROSI</name>
<dbReference type="InterPro" id="IPR008271">
    <property type="entry name" value="Ser/Thr_kinase_AS"/>
</dbReference>
<dbReference type="PROSITE" id="PS50011">
    <property type="entry name" value="PROTEIN_KINASE_DOM"/>
    <property type="match status" value="1"/>
</dbReference>
<organism evidence="4 5">
    <name type="scientific">Turnera subulata</name>
    <dbReference type="NCBI Taxonomy" id="218843"/>
    <lineage>
        <taxon>Eukaryota</taxon>
        <taxon>Viridiplantae</taxon>
        <taxon>Streptophyta</taxon>
        <taxon>Embryophyta</taxon>
        <taxon>Tracheophyta</taxon>
        <taxon>Spermatophyta</taxon>
        <taxon>Magnoliopsida</taxon>
        <taxon>eudicotyledons</taxon>
        <taxon>Gunneridae</taxon>
        <taxon>Pentapetalae</taxon>
        <taxon>rosids</taxon>
        <taxon>fabids</taxon>
        <taxon>Malpighiales</taxon>
        <taxon>Passifloraceae</taxon>
        <taxon>Turnera</taxon>
    </lineage>
</organism>
<gene>
    <name evidence="4" type="ORF">Tsubulata_028274</name>
</gene>
<reference evidence="4" key="1">
    <citation type="submission" date="2022-02" db="EMBL/GenBank/DDBJ databases">
        <authorList>
            <person name="Henning P.M."/>
            <person name="McCubbin A.G."/>
            <person name="Shore J.S."/>
        </authorList>
    </citation>
    <scope>NUCLEOTIDE SEQUENCE</scope>
    <source>
        <strain evidence="4">F60SS</strain>
        <tissue evidence="4">Leaves</tissue>
    </source>
</reference>
<feature type="domain" description="Protein kinase" evidence="3">
    <location>
        <begin position="114"/>
        <end position="383"/>
    </location>
</feature>
<dbReference type="AlphaFoldDB" id="A0A9Q0J4G6"/>
<dbReference type="GO" id="GO:0004672">
    <property type="term" value="F:protein kinase activity"/>
    <property type="evidence" value="ECO:0007669"/>
    <property type="project" value="InterPro"/>
</dbReference>
<dbReference type="GO" id="GO:0005524">
    <property type="term" value="F:ATP binding"/>
    <property type="evidence" value="ECO:0007669"/>
    <property type="project" value="UniProtKB-KW"/>
</dbReference>
<comment type="caution">
    <text evidence="4">The sequence shown here is derived from an EMBL/GenBank/DDBJ whole genome shotgun (WGS) entry which is preliminary data.</text>
</comment>
<dbReference type="PANTHER" id="PTHR27001:SF931">
    <property type="entry name" value="OS11G0664100 PROTEIN"/>
    <property type="match status" value="1"/>
</dbReference>
<dbReference type="Pfam" id="PF00069">
    <property type="entry name" value="Pkinase"/>
    <property type="match status" value="1"/>
</dbReference>
<proteinExistence type="predicted"/>
<evidence type="ECO:0000313" key="4">
    <source>
        <dbReference type="EMBL" id="KAJ4827310.1"/>
    </source>
</evidence>
<dbReference type="OrthoDB" id="912893at2759"/>
<reference evidence="4" key="2">
    <citation type="journal article" date="2023" name="Plants (Basel)">
        <title>Annotation of the Turnera subulata (Passifloraceae) Draft Genome Reveals the S-Locus Evolved after the Divergence of Turneroideae from Passifloroideae in a Stepwise Manner.</title>
        <authorList>
            <person name="Henning P.M."/>
            <person name="Roalson E.H."/>
            <person name="Mir W."/>
            <person name="McCubbin A.G."/>
            <person name="Shore J.S."/>
        </authorList>
    </citation>
    <scope>NUCLEOTIDE SEQUENCE</scope>
    <source>
        <strain evidence="4">F60SS</strain>
    </source>
</reference>
<protein>
    <recommendedName>
        <fullName evidence="3">Protein kinase domain-containing protein</fullName>
    </recommendedName>
</protein>
<dbReference type="EMBL" id="JAKUCV010006440">
    <property type="protein sequence ID" value="KAJ4827310.1"/>
    <property type="molecule type" value="Genomic_DNA"/>
</dbReference>
<keyword evidence="2" id="KW-0067">ATP-binding</keyword>
<dbReference type="Gene3D" id="1.10.510.10">
    <property type="entry name" value="Transferase(Phosphotransferase) domain 1"/>
    <property type="match status" value="1"/>
</dbReference>
<sequence length="383" mass="43989">MAVDYLKEKKYTRIEGHLRASGLLEFVTNRYFQYSRDFIRAFYSALGRDGDVLSAHVNGVSITMTLEEFGNVVELPFEGPSFLLVPDIVCCGIPNLRNTRRYQRHEVKEAIARYGENSEICQIPHGTVKRARLAGGQDVVVKEFKMAKKTREQRKRIDEQFTREVRLHNKINQIKHPNIVRLIGYGAWCGKRAILTEYIPNRRLVDHLTSLPPNHTRVQMALDVAMVLQNLHGMLPPILHSDIKPENIMLGHNNTPKVIDFGCSIEVRGNAAMMRGYTPEYAGPEWQWRLGRIGLPFDVHCLGMVMLELMTGRKVKETPEEALADNDYQVLWAEVHHLIADGMPRHKFVAMMNLIMQCCRNEAEDRPNIDVIVQRLEAILNPW</sequence>
<dbReference type="GO" id="GO:0005886">
    <property type="term" value="C:plasma membrane"/>
    <property type="evidence" value="ECO:0007669"/>
    <property type="project" value="TreeGrafter"/>
</dbReference>
<evidence type="ECO:0000259" key="3">
    <source>
        <dbReference type="PROSITE" id="PS50011"/>
    </source>
</evidence>
<dbReference type="InterPro" id="IPR000719">
    <property type="entry name" value="Prot_kinase_dom"/>
</dbReference>
<accession>A0A9Q0J4G6</accession>
<keyword evidence="5" id="KW-1185">Reference proteome</keyword>
<dbReference type="SUPFAM" id="SSF56112">
    <property type="entry name" value="Protein kinase-like (PK-like)"/>
    <property type="match status" value="1"/>
</dbReference>